<evidence type="ECO:0000259" key="5">
    <source>
        <dbReference type="PROSITE" id="PS50893"/>
    </source>
</evidence>
<dbReference type="SUPFAM" id="SSF52540">
    <property type="entry name" value="P-loop containing nucleoside triphosphate hydrolases"/>
    <property type="match status" value="1"/>
</dbReference>
<dbReference type="SMART" id="SM00382">
    <property type="entry name" value="AAA"/>
    <property type="match status" value="1"/>
</dbReference>
<dbReference type="AlphaFoldDB" id="A0AA97FJT1"/>
<gene>
    <name evidence="6" type="ORF">N8K70_15720</name>
</gene>
<proteinExistence type="predicted"/>
<dbReference type="InterPro" id="IPR027417">
    <property type="entry name" value="P-loop_NTPase"/>
</dbReference>
<keyword evidence="7" id="KW-1185">Reference proteome</keyword>
<dbReference type="Proteomes" id="UP001305498">
    <property type="component" value="Chromosome"/>
</dbReference>
<evidence type="ECO:0000256" key="1">
    <source>
        <dbReference type="ARBA" id="ARBA00022448"/>
    </source>
</evidence>
<evidence type="ECO:0000256" key="3">
    <source>
        <dbReference type="ARBA" id="ARBA00022840"/>
    </source>
</evidence>
<keyword evidence="4" id="KW-1278">Translocase</keyword>
<dbReference type="RefSeq" id="WP_317139293.1">
    <property type="nucleotide sequence ID" value="NZ_CP118157.1"/>
</dbReference>
<dbReference type="CDD" id="cd03214">
    <property type="entry name" value="ABC_Iron-Siderophores_B12_Hemin"/>
    <property type="match status" value="1"/>
</dbReference>
<dbReference type="NCBIfam" id="NF010068">
    <property type="entry name" value="PRK13548.1"/>
    <property type="match status" value="1"/>
</dbReference>
<protein>
    <submittedName>
        <fullName evidence="6">Heme ABC transporter ATP-binding protein</fullName>
    </submittedName>
</protein>
<organism evidence="6 7">
    <name type="scientific">Microbacterium betulae</name>
    <dbReference type="NCBI Taxonomy" id="2981139"/>
    <lineage>
        <taxon>Bacteria</taxon>
        <taxon>Bacillati</taxon>
        <taxon>Actinomycetota</taxon>
        <taxon>Actinomycetes</taxon>
        <taxon>Micrococcales</taxon>
        <taxon>Microbacteriaceae</taxon>
        <taxon>Microbacterium</taxon>
    </lineage>
</organism>
<dbReference type="KEGG" id="mbet:N8K70_15720"/>
<dbReference type="FunFam" id="3.40.50.300:FF:000134">
    <property type="entry name" value="Iron-enterobactin ABC transporter ATP-binding protein"/>
    <property type="match status" value="1"/>
</dbReference>
<keyword evidence="1" id="KW-0813">Transport</keyword>
<accession>A0AA97FJT1</accession>
<dbReference type="GO" id="GO:0005524">
    <property type="term" value="F:ATP binding"/>
    <property type="evidence" value="ECO:0007669"/>
    <property type="project" value="UniProtKB-KW"/>
</dbReference>
<feature type="domain" description="ABC transporter" evidence="5">
    <location>
        <begin position="6"/>
        <end position="239"/>
    </location>
</feature>
<evidence type="ECO:0000256" key="2">
    <source>
        <dbReference type="ARBA" id="ARBA00022741"/>
    </source>
</evidence>
<dbReference type="InterPro" id="IPR003593">
    <property type="entry name" value="AAA+_ATPase"/>
</dbReference>
<keyword evidence="2" id="KW-0547">Nucleotide-binding</keyword>
<dbReference type="PROSITE" id="PS50893">
    <property type="entry name" value="ABC_TRANSPORTER_2"/>
    <property type="match status" value="1"/>
</dbReference>
<dbReference type="Pfam" id="PF00005">
    <property type="entry name" value="ABC_tran"/>
    <property type="match status" value="1"/>
</dbReference>
<keyword evidence="3 6" id="KW-0067">ATP-binding</keyword>
<dbReference type="EMBL" id="CP118157">
    <property type="protein sequence ID" value="WOF22822.1"/>
    <property type="molecule type" value="Genomic_DNA"/>
</dbReference>
<reference evidence="6 7" key="1">
    <citation type="submission" date="2023-02" db="EMBL/GenBank/DDBJ databases">
        <title>Microbacterium betulae sp. nov., isolated from birch wood.</title>
        <authorList>
            <person name="Pasciak M."/>
            <person name="Pawlik K.J."/>
            <person name="Martynowski D."/>
            <person name="Laczmanski L."/>
            <person name="Ciekot J."/>
            <person name="Szponar B."/>
            <person name="Wojcik-Fatla A."/>
            <person name="Mackiewicz B."/>
            <person name="Farian E."/>
            <person name="Cholewa G."/>
            <person name="Cholewa A."/>
            <person name="Dutkiewicz J."/>
        </authorList>
    </citation>
    <scope>NUCLEOTIDE SEQUENCE [LARGE SCALE GENOMIC DNA]</scope>
    <source>
        <strain evidence="6 7">AB</strain>
    </source>
</reference>
<evidence type="ECO:0000313" key="7">
    <source>
        <dbReference type="Proteomes" id="UP001305498"/>
    </source>
</evidence>
<dbReference type="PANTHER" id="PTHR42794:SF1">
    <property type="entry name" value="HEMIN IMPORT ATP-BINDING PROTEIN HMUV"/>
    <property type="match status" value="1"/>
</dbReference>
<dbReference type="Gene3D" id="3.40.50.300">
    <property type="entry name" value="P-loop containing nucleotide triphosphate hydrolases"/>
    <property type="match status" value="1"/>
</dbReference>
<evidence type="ECO:0000313" key="6">
    <source>
        <dbReference type="EMBL" id="WOF22822.1"/>
    </source>
</evidence>
<dbReference type="InterPro" id="IPR003439">
    <property type="entry name" value="ABC_transporter-like_ATP-bd"/>
</dbReference>
<dbReference type="GO" id="GO:0016887">
    <property type="term" value="F:ATP hydrolysis activity"/>
    <property type="evidence" value="ECO:0007669"/>
    <property type="project" value="InterPro"/>
</dbReference>
<sequence>MTAPAYRLEGVGYRVGAATILEHVTLDVGYGRVLALVGPNGAGKSTLLGILSGDTTPASGTAALDGRPLHAGDPRALSRTRAVLLQANQVAFSFTVRQVVEMGRAPWIGVADAEADERAVAEAIAQTDVTALVNRAYPSLSGGERARSSLARVLAQETRIVLLDEPTAALDLRHQEDVLRIARALAAEGRAVVVVLHDLSLAAAYADEIAVLHRGRLVAHGAPADVLTAERIEAVYETPVHVIPDPGTGRPVVLPRRES</sequence>
<dbReference type="PANTHER" id="PTHR42794">
    <property type="entry name" value="HEMIN IMPORT ATP-BINDING PROTEIN HMUV"/>
    <property type="match status" value="1"/>
</dbReference>
<evidence type="ECO:0000256" key="4">
    <source>
        <dbReference type="ARBA" id="ARBA00022967"/>
    </source>
</evidence>
<name>A0AA97FJT1_9MICO</name>